<dbReference type="RefSeq" id="WP_111273972.1">
    <property type="nucleotide sequence ID" value="NZ_QFYS01000001.1"/>
</dbReference>
<dbReference type="AlphaFoldDB" id="A0A328BM60"/>
<evidence type="ECO:0000259" key="8">
    <source>
        <dbReference type="PROSITE" id="PS51471"/>
    </source>
</evidence>
<evidence type="ECO:0000256" key="7">
    <source>
        <dbReference type="HAMAP-Rule" id="MF_00657"/>
    </source>
</evidence>
<dbReference type="GO" id="GO:0031418">
    <property type="term" value="F:L-ascorbic acid binding"/>
    <property type="evidence" value="ECO:0007669"/>
    <property type="project" value="UniProtKB-KW"/>
</dbReference>
<dbReference type="InterPro" id="IPR005123">
    <property type="entry name" value="Oxoglu/Fe-dep_dioxygenase_dom"/>
</dbReference>
<dbReference type="Proteomes" id="UP000249524">
    <property type="component" value="Unassembled WGS sequence"/>
</dbReference>
<feature type="binding site" evidence="7">
    <location>
        <position position="155"/>
    </location>
    <ligand>
        <name>Fe cation</name>
        <dbReference type="ChEBI" id="CHEBI:24875"/>
    </ligand>
</feature>
<keyword evidence="6 7" id="KW-0408">Iron</keyword>
<keyword evidence="10" id="KW-1185">Reference proteome</keyword>
<dbReference type="SMART" id="SM00702">
    <property type="entry name" value="P4Hc"/>
    <property type="match status" value="1"/>
</dbReference>
<dbReference type="InterPro" id="IPR023550">
    <property type="entry name" value="PKHD_hydroxylase"/>
</dbReference>
<feature type="binding site" evidence="7">
    <location>
        <position position="94"/>
    </location>
    <ligand>
        <name>Fe cation</name>
        <dbReference type="ChEBI" id="CHEBI:24875"/>
    </ligand>
</feature>
<keyword evidence="2 7" id="KW-0479">Metal-binding</keyword>
<feature type="binding site" evidence="7">
    <location>
        <position position="96"/>
    </location>
    <ligand>
        <name>Fe cation</name>
        <dbReference type="ChEBI" id="CHEBI:24875"/>
    </ligand>
</feature>
<evidence type="ECO:0000256" key="6">
    <source>
        <dbReference type="ARBA" id="ARBA00023004"/>
    </source>
</evidence>
<organism evidence="9 10">
    <name type="scientific">Phenylobacterium kunshanense</name>
    <dbReference type="NCBI Taxonomy" id="1445034"/>
    <lineage>
        <taxon>Bacteria</taxon>
        <taxon>Pseudomonadati</taxon>
        <taxon>Pseudomonadota</taxon>
        <taxon>Alphaproteobacteria</taxon>
        <taxon>Caulobacterales</taxon>
        <taxon>Caulobacteraceae</taxon>
        <taxon>Phenylobacterium</taxon>
    </lineage>
</organism>
<keyword evidence="5 7" id="KW-0560">Oxidoreductase</keyword>
<evidence type="ECO:0000256" key="5">
    <source>
        <dbReference type="ARBA" id="ARBA00023002"/>
    </source>
</evidence>
<feature type="domain" description="Fe2OG dioxygenase" evidence="8">
    <location>
        <begin position="76"/>
        <end position="174"/>
    </location>
</feature>
<proteinExistence type="inferred from homology"/>
<evidence type="ECO:0000256" key="1">
    <source>
        <dbReference type="ARBA" id="ARBA00001961"/>
    </source>
</evidence>
<comment type="caution">
    <text evidence="9">The sequence shown here is derived from an EMBL/GenBank/DDBJ whole genome shotgun (WGS) entry which is preliminary data.</text>
</comment>
<gene>
    <name evidence="9" type="ORF">DJ019_00150</name>
</gene>
<dbReference type="InterPro" id="IPR006620">
    <property type="entry name" value="Pro_4_hyd_alph"/>
</dbReference>
<accession>A0A328BM60</accession>
<dbReference type="GO" id="GO:0005506">
    <property type="term" value="F:iron ion binding"/>
    <property type="evidence" value="ECO:0007669"/>
    <property type="project" value="UniProtKB-UniRule"/>
</dbReference>
<keyword evidence="3 7" id="KW-0847">Vitamin C</keyword>
<dbReference type="NCBIfam" id="NF003974">
    <property type="entry name" value="PRK05467.1-3"/>
    <property type="match status" value="1"/>
</dbReference>
<dbReference type="InterPro" id="IPR044862">
    <property type="entry name" value="Pro_4_hyd_alph_FE2OG_OXY"/>
</dbReference>
<feature type="binding site" evidence="7">
    <location>
        <position position="165"/>
    </location>
    <ligand>
        <name>2-oxoglutarate</name>
        <dbReference type="ChEBI" id="CHEBI:16810"/>
    </ligand>
</feature>
<dbReference type="GO" id="GO:0016706">
    <property type="term" value="F:2-oxoglutarate-dependent dioxygenase activity"/>
    <property type="evidence" value="ECO:0007669"/>
    <property type="project" value="UniProtKB-UniRule"/>
</dbReference>
<dbReference type="PANTHER" id="PTHR41536:SF1">
    <property type="entry name" value="PKHD-TYPE HYDROXYLASE YBIX"/>
    <property type="match status" value="1"/>
</dbReference>
<dbReference type="Gene3D" id="2.60.120.620">
    <property type="entry name" value="q2cbj1_9rhob like domain"/>
    <property type="match status" value="1"/>
</dbReference>
<evidence type="ECO:0000256" key="4">
    <source>
        <dbReference type="ARBA" id="ARBA00022964"/>
    </source>
</evidence>
<dbReference type="EMBL" id="QFYS01000001">
    <property type="protein sequence ID" value="RAK68480.1"/>
    <property type="molecule type" value="Genomic_DNA"/>
</dbReference>
<dbReference type="PANTHER" id="PTHR41536">
    <property type="entry name" value="PKHD-TYPE HYDROXYLASE YBIX"/>
    <property type="match status" value="1"/>
</dbReference>
<name>A0A328BM60_9CAUL</name>
<dbReference type="GO" id="GO:0006974">
    <property type="term" value="P:DNA damage response"/>
    <property type="evidence" value="ECO:0007669"/>
    <property type="project" value="TreeGrafter"/>
</dbReference>
<dbReference type="OrthoDB" id="9812472at2"/>
<dbReference type="Pfam" id="PF13640">
    <property type="entry name" value="2OG-FeII_Oxy_3"/>
    <property type="match status" value="1"/>
</dbReference>
<evidence type="ECO:0000313" key="10">
    <source>
        <dbReference type="Proteomes" id="UP000249524"/>
    </source>
</evidence>
<dbReference type="HAMAP" id="MF_00657">
    <property type="entry name" value="Hydroxyl_YbiX"/>
    <property type="match status" value="1"/>
</dbReference>
<evidence type="ECO:0000313" key="9">
    <source>
        <dbReference type="EMBL" id="RAK68480.1"/>
    </source>
</evidence>
<comment type="cofactor">
    <cofactor evidence="7">
        <name>Fe(2+)</name>
        <dbReference type="ChEBI" id="CHEBI:29033"/>
    </cofactor>
    <text evidence="7">Binds 1 Fe(2+) ion per subunit.</text>
</comment>
<sequence>MFCELPDLLTADEVAQLKAIATSLSFVDGRVTNPDSKVKNNLQGLPGDPQHDRASQILLGGLKRSAVFIAYAFPKMVAPPALSLYRPGMNYGAHADAAFLPIGARPIRADLSCTVFLNDPADYDGGELSVRLGARAVDFKLSPGSAILYPSTTIHEVKPVTRGERLCGITFIESDIVDQAGRELLFTLNDVLATEGEKLSWEARTRLSHVATSLHRQWGDAG</sequence>
<comment type="cofactor">
    <cofactor evidence="1 7">
        <name>L-ascorbate</name>
        <dbReference type="ChEBI" id="CHEBI:38290"/>
    </cofactor>
</comment>
<dbReference type="GO" id="GO:0006879">
    <property type="term" value="P:intracellular iron ion homeostasis"/>
    <property type="evidence" value="ECO:0007669"/>
    <property type="project" value="TreeGrafter"/>
</dbReference>
<keyword evidence="4 7" id="KW-0223">Dioxygenase</keyword>
<evidence type="ECO:0000256" key="3">
    <source>
        <dbReference type="ARBA" id="ARBA00022896"/>
    </source>
</evidence>
<reference evidence="9 10" key="1">
    <citation type="submission" date="2018-05" db="EMBL/GenBank/DDBJ databases">
        <authorList>
            <person name="Lanie J.A."/>
            <person name="Ng W.-L."/>
            <person name="Kazmierczak K.M."/>
            <person name="Andrzejewski T.M."/>
            <person name="Davidsen T.M."/>
            <person name="Wayne K.J."/>
            <person name="Tettelin H."/>
            <person name="Glass J.I."/>
            <person name="Rusch D."/>
            <person name="Podicherti R."/>
            <person name="Tsui H.-C.T."/>
            <person name="Winkler M.E."/>
        </authorList>
    </citation>
    <scope>NUCLEOTIDE SEQUENCE [LARGE SCALE GENOMIC DNA]</scope>
    <source>
        <strain evidence="9 10">BUT-10</strain>
    </source>
</reference>
<dbReference type="PROSITE" id="PS51471">
    <property type="entry name" value="FE2OG_OXY"/>
    <property type="match status" value="1"/>
</dbReference>
<protein>
    <submittedName>
        <fullName evidence="9">Fe2+-dependent dioxygenase</fullName>
    </submittedName>
</protein>
<evidence type="ECO:0000256" key="2">
    <source>
        <dbReference type="ARBA" id="ARBA00022723"/>
    </source>
</evidence>